<feature type="transmembrane region" description="Helical" evidence="1">
    <location>
        <begin position="469"/>
        <end position="495"/>
    </location>
</feature>
<gene>
    <name evidence="2" type="ORF">GGI15_001589</name>
</gene>
<sequence>MGFPHRDRGFEDSKLDYTLYAAAVDVSIVVIALAAFASVFRKAQWLRHRHWIQTNMAPVFGIILFLPLVTTIASQIIWRFRSSEFAYCWIPRHPVYARWVATDGWRTLAFLLLLLGYLRMARHLHTQPQLQISWPADRPAIDSAMASAAAPMGLFSQSVYTASRWARSKMARRPTGLRTSQDSSIYGMRHATLSYASHASKDSGAAPGQTRTYVQLTRSFVSSLVRRFITTDIPSPTIAQSIFDRIASNPHECKGALGACAYCCHEEPGWREEENLGGKGGLRRWYSALAGMLGVRAAGWPLARDGRRQSATYALRRSHTAPVLSSDAMGLGSRLFSRPAAVAHTASVASSDAAHDNTLIMTEYIDPALRRQPADAKPRGSAQTAYADEHLAAKIHGIFGRPPAIPAHAIHRVSIRQHGPALSDASSACSPHDHSVALEEGGCWADAVAKCRGSRHSHPAAGSPRVSRLFVYPLAHMLLWLPMLVYCLASTVVYYQAFEKPRGEEEGGRLWKREADFARLPAGWTDDGHNMGRAWPYFLHFAQGVPASKQLGWMAIVQSLHMLAGAVDAVLFWLTEQ</sequence>
<reference evidence="2" key="1">
    <citation type="submission" date="2022-07" db="EMBL/GenBank/DDBJ databases">
        <title>Phylogenomic reconstructions and comparative analyses of Kickxellomycotina fungi.</title>
        <authorList>
            <person name="Reynolds N.K."/>
            <person name="Stajich J.E."/>
            <person name="Barry K."/>
            <person name="Grigoriev I.V."/>
            <person name="Crous P."/>
            <person name="Smith M.E."/>
        </authorList>
    </citation>
    <scope>NUCLEOTIDE SEQUENCE</scope>
    <source>
        <strain evidence="2">BCRC 34489</strain>
    </source>
</reference>
<evidence type="ECO:0000256" key="1">
    <source>
        <dbReference type="SAM" id="Phobius"/>
    </source>
</evidence>
<organism evidence="2 3">
    <name type="scientific">Coemansia interrupta</name>
    <dbReference type="NCBI Taxonomy" id="1126814"/>
    <lineage>
        <taxon>Eukaryota</taxon>
        <taxon>Fungi</taxon>
        <taxon>Fungi incertae sedis</taxon>
        <taxon>Zoopagomycota</taxon>
        <taxon>Kickxellomycotina</taxon>
        <taxon>Kickxellomycetes</taxon>
        <taxon>Kickxellales</taxon>
        <taxon>Kickxellaceae</taxon>
        <taxon>Coemansia</taxon>
    </lineage>
</organism>
<dbReference type="AlphaFoldDB" id="A0A9W8HQX2"/>
<evidence type="ECO:0000313" key="3">
    <source>
        <dbReference type="Proteomes" id="UP001140172"/>
    </source>
</evidence>
<feature type="transmembrane region" description="Helical" evidence="1">
    <location>
        <begin position="98"/>
        <end position="118"/>
    </location>
</feature>
<keyword evidence="1" id="KW-1133">Transmembrane helix</keyword>
<keyword evidence="1" id="KW-0812">Transmembrane</keyword>
<proteinExistence type="predicted"/>
<feature type="transmembrane region" description="Helical" evidence="1">
    <location>
        <begin position="59"/>
        <end position="78"/>
    </location>
</feature>
<evidence type="ECO:0000313" key="2">
    <source>
        <dbReference type="EMBL" id="KAJ2786343.1"/>
    </source>
</evidence>
<comment type="caution">
    <text evidence="2">The sequence shown here is derived from an EMBL/GenBank/DDBJ whole genome shotgun (WGS) entry which is preliminary data.</text>
</comment>
<accession>A0A9W8HQX2</accession>
<dbReference type="EMBL" id="JANBUM010000066">
    <property type="protein sequence ID" value="KAJ2786343.1"/>
    <property type="molecule type" value="Genomic_DNA"/>
</dbReference>
<name>A0A9W8HQX2_9FUNG</name>
<feature type="transmembrane region" description="Helical" evidence="1">
    <location>
        <begin position="20"/>
        <end position="39"/>
    </location>
</feature>
<keyword evidence="1" id="KW-0472">Membrane</keyword>
<protein>
    <submittedName>
        <fullName evidence="2">Uncharacterized protein</fullName>
    </submittedName>
</protein>
<dbReference type="OrthoDB" id="5592134at2759"/>
<feature type="transmembrane region" description="Helical" evidence="1">
    <location>
        <begin position="551"/>
        <end position="574"/>
    </location>
</feature>
<dbReference type="Proteomes" id="UP001140172">
    <property type="component" value="Unassembled WGS sequence"/>
</dbReference>
<keyword evidence="3" id="KW-1185">Reference proteome</keyword>